<dbReference type="Proteomes" id="UP000176938">
    <property type="component" value="Unassembled WGS sequence"/>
</dbReference>
<dbReference type="EMBL" id="METP01000060">
    <property type="protein sequence ID" value="OGC03126.1"/>
    <property type="molecule type" value="Genomic_DNA"/>
</dbReference>
<dbReference type="AlphaFoldDB" id="A0A1F4R4U7"/>
<evidence type="ECO:0000313" key="2">
    <source>
        <dbReference type="Proteomes" id="UP000176938"/>
    </source>
</evidence>
<accession>A0A1F4R4U7</accession>
<comment type="caution">
    <text evidence="1">The sequence shown here is derived from an EMBL/GenBank/DDBJ whole genome shotgun (WGS) entry which is preliminary data.</text>
</comment>
<proteinExistence type="predicted"/>
<sequence>MRGNLRPLPLVYPRMILSQADRTRLLARPEILRNGWNLSRLEELLTKLRGIINNLQASMGKLPELFFFIDRIDEEHPDGVIAMSPLDRRFIIFLSGKRGSEFVLENIERLLCERLGAWFLNYSTRAQSQWQSPEAFLWEDSNPYLKGLQFEVGEIRKLFGARSEGPANKFIEKMASIAPVYVKAKVTRLLCPQRVVGCLQKTFEEAMIKEIEKVSKEFRETSSLDMVIIRLANAAAFAQMWGFRPLALMVERSLKSEILPLQAESELAEIIRETRVAFPVAVYDRVKRKLVEDLRDKAISLFRAVKDAYVRFFEGIEIRHFK</sequence>
<reference evidence="1 2" key="1">
    <citation type="journal article" date="2016" name="Nat. Commun.">
        <title>Thousands of microbial genomes shed light on interconnected biogeochemical processes in an aquifer system.</title>
        <authorList>
            <person name="Anantharaman K."/>
            <person name="Brown C.T."/>
            <person name="Hug L.A."/>
            <person name="Sharon I."/>
            <person name="Castelle C.J."/>
            <person name="Probst A.J."/>
            <person name="Thomas B.C."/>
            <person name="Singh A."/>
            <person name="Wilkins M.J."/>
            <person name="Karaoz U."/>
            <person name="Brodie E.L."/>
            <person name="Williams K.H."/>
            <person name="Hubbard S.S."/>
            <person name="Banfield J.F."/>
        </authorList>
    </citation>
    <scope>NUCLEOTIDE SEQUENCE [LARGE SCALE GENOMIC DNA]</scope>
</reference>
<name>A0A1F4R4U7_UNCSA</name>
<evidence type="ECO:0000313" key="1">
    <source>
        <dbReference type="EMBL" id="OGC03126.1"/>
    </source>
</evidence>
<protein>
    <submittedName>
        <fullName evidence="1">Uncharacterized protein</fullName>
    </submittedName>
</protein>
<organism evidence="1 2">
    <name type="scientific">candidate division WOR-1 bacterium RIFCSPLOWO2_02_FULL_46_20</name>
    <dbReference type="NCBI Taxonomy" id="1802567"/>
    <lineage>
        <taxon>Bacteria</taxon>
        <taxon>Bacillati</taxon>
        <taxon>Saganbacteria</taxon>
    </lineage>
</organism>
<gene>
    <name evidence="1" type="ORF">A3H38_03685</name>
</gene>